<dbReference type="InterPro" id="IPR002646">
    <property type="entry name" value="PolA_pol_head_dom"/>
</dbReference>
<dbReference type="GO" id="GO:0000166">
    <property type="term" value="F:nucleotide binding"/>
    <property type="evidence" value="ECO:0007669"/>
    <property type="project" value="UniProtKB-KW"/>
</dbReference>
<reference evidence="12 13" key="1">
    <citation type="journal article" date="2013" name="PLoS ONE">
        <title>Predicting the Proteins of Angomonas deanei, Strigomonas culicis and Their Respective Endosymbionts Reveals New Aspects of the Trypanosomatidae Family.</title>
        <authorList>
            <person name="Motta M.C."/>
            <person name="Martins A.C."/>
            <person name="de Souza S.S."/>
            <person name="Catta-Preta C.M."/>
            <person name="Silva R."/>
            <person name="Klein C.C."/>
            <person name="de Almeida L.G."/>
            <person name="de Lima Cunha O."/>
            <person name="Ciapina L.P."/>
            <person name="Brocchi M."/>
            <person name="Colabardini A.C."/>
            <person name="de Araujo Lima B."/>
            <person name="Machado C.R."/>
            <person name="de Almeida Soares C.M."/>
            <person name="Probst C.M."/>
            <person name="de Menezes C.B."/>
            <person name="Thompson C.E."/>
            <person name="Bartholomeu D.C."/>
            <person name="Gradia D.F."/>
            <person name="Pavoni D.P."/>
            <person name="Grisard E.C."/>
            <person name="Fantinatti-Garboggini F."/>
            <person name="Marchini F.K."/>
            <person name="Rodrigues-Luiz G.F."/>
            <person name="Wagner G."/>
            <person name="Goldman G.H."/>
            <person name="Fietto J.L."/>
            <person name="Elias M.C."/>
            <person name="Goldman M.H."/>
            <person name="Sagot M.F."/>
            <person name="Pereira M."/>
            <person name="Stoco P.H."/>
            <person name="de Mendonca-Neto R.P."/>
            <person name="Teixeira S.M."/>
            <person name="Maciel T.E."/>
            <person name="de Oliveira Mendes T.A."/>
            <person name="Urmenyi T.P."/>
            <person name="de Souza W."/>
            <person name="Schenkman S."/>
            <person name="de Vasconcelos A.T."/>
        </authorList>
    </citation>
    <scope>NUCLEOTIDE SEQUENCE [LARGE SCALE GENOMIC DNA]</scope>
</reference>
<dbReference type="OrthoDB" id="445712at2759"/>
<evidence type="ECO:0000313" key="9">
    <source>
        <dbReference type="EMBL" id="EPY23040.1"/>
    </source>
</evidence>
<dbReference type="PANTHER" id="PTHR13734:SF5">
    <property type="entry name" value="CCA TRNA NUCLEOTIDYLTRANSFERASE, MITOCHONDRIAL"/>
    <property type="match status" value="1"/>
</dbReference>
<evidence type="ECO:0000259" key="6">
    <source>
        <dbReference type="Pfam" id="PF01743"/>
    </source>
</evidence>
<evidence type="ECO:0000256" key="1">
    <source>
        <dbReference type="ARBA" id="ARBA00007265"/>
    </source>
</evidence>
<comment type="caution">
    <text evidence="12">The sequence shown here is derived from an EMBL/GenBank/DDBJ whole genome shotgun (WGS) entry which is preliminary data.</text>
</comment>
<evidence type="ECO:0000313" key="10">
    <source>
        <dbReference type="EMBL" id="EPY26335.1"/>
    </source>
</evidence>
<evidence type="ECO:0000256" key="4">
    <source>
        <dbReference type="ARBA" id="ARBA00022884"/>
    </source>
</evidence>
<evidence type="ECO:0000256" key="5">
    <source>
        <dbReference type="RuleBase" id="RU003953"/>
    </source>
</evidence>
<evidence type="ECO:0000256" key="2">
    <source>
        <dbReference type="ARBA" id="ARBA00022679"/>
    </source>
</evidence>
<dbReference type="EMBL" id="ATMH01007918">
    <property type="protein sequence ID" value="EPY23040.1"/>
    <property type="molecule type" value="Genomic_DNA"/>
</dbReference>
<dbReference type="SUPFAM" id="SSF81891">
    <property type="entry name" value="Poly A polymerase C-terminal region-like"/>
    <property type="match status" value="1"/>
</dbReference>
<feature type="domain" description="Poly A polymerase head" evidence="6">
    <location>
        <begin position="40"/>
        <end position="183"/>
    </location>
</feature>
<dbReference type="GO" id="GO:0052929">
    <property type="term" value="F:ATP:3'-cytidine-cytidine-tRNA adenylyltransferase activity"/>
    <property type="evidence" value="ECO:0007669"/>
    <property type="project" value="TreeGrafter"/>
</dbReference>
<dbReference type="InterPro" id="IPR032828">
    <property type="entry name" value="PolyA_RNA-bd"/>
</dbReference>
<dbReference type="EMBL" id="ATMH01003710">
    <property type="protein sequence ID" value="EPY30993.1"/>
    <property type="molecule type" value="Genomic_DNA"/>
</dbReference>
<evidence type="ECO:0000313" key="13">
    <source>
        <dbReference type="Proteomes" id="UP000015354"/>
    </source>
</evidence>
<sequence length="531" mass="59095">MFEKTLPRVLKLNVSIPQAHQQVFDCLRHVKEENRLPVVLRVAGGWVRDTLLGLHSNDIDIAIETLGSGDVVSGEQFARAVSAYQARHGDREHTVGVIRVNPALSKHIETATVNVLDFPVEFCALRADDYCSDSRIPRVRVGTLMEDAQRRDFTINALFYNLEREEVEDYTTGLGDLEARVIRCPIRPEDTFKDDPLRLLRGVRFAGQLGPNGFHLDPSIVQCVDESLLDVLLAKVSRERIGKEFVKMLAGPCPTVCIDLLLSMCILQRILLVEVHLKSTKGKKETPQEVERLVALVGDTPAEAEHAVLGLGQVNRVVCPLLISHSSSFALTKEDATLAMVFALIAPFYRGVSADELQCRVPALCVNALKLPSAFSSAMNRMLLSYNILLSNAFSMTDAATMDQLGAKMKVFDALAPLNDKCVPADAFKVVLLMYLTLECMPHLFTEGSPQDCFGLLNNVWRGMEMQAPLLDAHKLDLPIKGNELRRMLGLEPKEIGSTLLEVRKMIVLNPSHTRESIIQQLQTQVRKRDI</sequence>
<evidence type="ECO:0000256" key="3">
    <source>
        <dbReference type="ARBA" id="ARBA00022741"/>
    </source>
</evidence>
<dbReference type="Pfam" id="PF01743">
    <property type="entry name" value="PolyA_pol"/>
    <property type="match status" value="1"/>
</dbReference>
<keyword evidence="13" id="KW-1185">Reference proteome</keyword>
<dbReference type="Proteomes" id="UP000015354">
    <property type="component" value="Unassembled WGS sequence"/>
</dbReference>
<comment type="similarity">
    <text evidence="1 5">Belongs to the tRNA nucleotidyltransferase/poly(A) polymerase family.</text>
</comment>
<dbReference type="Gene3D" id="1.10.3090.10">
    <property type="entry name" value="cca-adding enzyme, domain 2"/>
    <property type="match status" value="1"/>
</dbReference>
<reference evidence="12" key="2">
    <citation type="submission" date="2013-03" db="EMBL/GenBank/DDBJ databases">
        <authorList>
            <person name="Motta M.C.M."/>
            <person name="Martins A.C.A."/>
            <person name="Preta C.M.C.C."/>
            <person name="Silva R."/>
            <person name="de Souza S.S."/>
            <person name="Klein C.C."/>
            <person name="de Almeida L.G.P."/>
            <person name="Cunha O.L."/>
            <person name="Colabardini A.C."/>
            <person name="Lima B.A."/>
            <person name="Machado C.R."/>
            <person name="Soares C.M.A."/>
            <person name="de Menezes C.B.A."/>
            <person name="Bartolomeu D.C."/>
            <person name="Grisard E.C."/>
            <person name="Fantinatti-Garboggini F."/>
            <person name="Rodrigues-Luiz G.F."/>
            <person name="Wagner G."/>
            <person name="Goldman G.H."/>
            <person name="Fietto J.L.R."/>
            <person name="Ciapina L.P."/>
            <person name="Brocchi M."/>
            <person name="Elias M.C."/>
            <person name="Goldman M.H.S."/>
            <person name="Sagot M.-F."/>
            <person name="Pereira M."/>
            <person name="Stoco P.H."/>
            <person name="Teixeira S.M.R."/>
            <person name="de Mendonca-Neto R.P."/>
            <person name="Maciel T.E.F."/>
            <person name="Mendes T.A.O."/>
            <person name="Urmenyi T.P."/>
            <person name="Teixeira M.M.G."/>
            <person name="de Camargo E.F.P."/>
            <person name="de Sousa W."/>
            <person name="Schenkman S."/>
            <person name="de Vasconcelos A.T.R."/>
        </authorList>
    </citation>
    <scope>NUCLEOTIDE SEQUENCE</scope>
</reference>
<dbReference type="EMBL" id="ATMH01005988">
    <property type="protein sequence ID" value="EPY26968.1"/>
    <property type="molecule type" value="Genomic_DNA"/>
</dbReference>
<dbReference type="Pfam" id="PF12627">
    <property type="entry name" value="PolyA_pol_RNAbd"/>
    <property type="match status" value="1"/>
</dbReference>
<keyword evidence="3" id="KW-0547">Nucleotide-binding</keyword>
<dbReference type="PANTHER" id="PTHR13734">
    <property type="entry name" value="TRNA-NUCLEOTIDYLTRANSFERASE"/>
    <property type="match status" value="1"/>
</dbReference>
<dbReference type="EMBL" id="ATMH01006203">
    <property type="protein sequence ID" value="EPY26335.1"/>
    <property type="molecule type" value="Genomic_DNA"/>
</dbReference>
<proteinExistence type="inferred from homology"/>
<dbReference type="SUPFAM" id="SSF81301">
    <property type="entry name" value="Nucleotidyltransferase"/>
    <property type="match status" value="1"/>
</dbReference>
<dbReference type="GO" id="GO:0052927">
    <property type="term" value="F:CC tRNA cytidylyltransferase activity"/>
    <property type="evidence" value="ECO:0007669"/>
    <property type="project" value="TreeGrafter"/>
</dbReference>
<name>S9UQ48_9TRYP</name>
<dbReference type="CDD" id="cd05398">
    <property type="entry name" value="NT_ClassII-CCAase"/>
    <property type="match status" value="1"/>
</dbReference>
<evidence type="ECO:0000313" key="8">
    <source>
        <dbReference type="EMBL" id="EPY22856.1"/>
    </source>
</evidence>
<dbReference type="InterPro" id="IPR043519">
    <property type="entry name" value="NT_sf"/>
</dbReference>
<organism evidence="12 13">
    <name type="scientific">Strigomonas culicis</name>
    <dbReference type="NCBI Taxonomy" id="28005"/>
    <lineage>
        <taxon>Eukaryota</taxon>
        <taxon>Discoba</taxon>
        <taxon>Euglenozoa</taxon>
        <taxon>Kinetoplastea</taxon>
        <taxon>Metakinetoplastina</taxon>
        <taxon>Trypanosomatida</taxon>
        <taxon>Trypanosomatidae</taxon>
        <taxon>Strigomonadinae</taxon>
        <taxon>Strigomonas</taxon>
    </lineage>
</organism>
<gene>
    <name evidence="12" type="ORF">STCU_03710</name>
    <name evidence="11" type="ORF">STCU_05988</name>
    <name evidence="10" type="ORF">STCU_06203</name>
    <name evidence="9" type="ORF">STCU_07918</name>
    <name evidence="8" type="ORF">STCU_08093</name>
</gene>
<keyword evidence="2 5" id="KW-0808">Transferase</keyword>
<feature type="domain" description="tRNA nucleotidyltransferase/poly(A) polymerase RNA and SrmB- binding" evidence="7">
    <location>
        <begin position="213"/>
        <end position="271"/>
    </location>
</feature>
<dbReference type="GO" id="GO:0001680">
    <property type="term" value="P:tRNA 3'-terminal CCA addition"/>
    <property type="evidence" value="ECO:0007669"/>
    <property type="project" value="TreeGrafter"/>
</dbReference>
<evidence type="ECO:0000313" key="11">
    <source>
        <dbReference type="EMBL" id="EPY26968.1"/>
    </source>
</evidence>
<keyword evidence="4 5" id="KW-0694">RNA-binding</keyword>
<dbReference type="AlphaFoldDB" id="S9UQ48"/>
<dbReference type="EMBL" id="ATMH01008093">
    <property type="protein sequence ID" value="EPY22856.1"/>
    <property type="molecule type" value="Genomic_DNA"/>
</dbReference>
<evidence type="ECO:0000313" key="12">
    <source>
        <dbReference type="EMBL" id="EPY30993.1"/>
    </source>
</evidence>
<protein>
    <submittedName>
        <fullName evidence="12">Putative tRNA nucleotidyltransferase</fullName>
    </submittedName>
</protein>
<accession>S9UQ48</accession>
<dbReference type="Gene3D" id="3.30.460.10">
    <property type="entry name" value="Beta Polymerase, domain 2"/>
    <property type="match status" value="1"/>
</dbReference>
<dbReference type="GO" id="GO:0003723">
    <property type="term" value="F:RNA binding"/>
    <property type="evidence" value="ECO:0007669"/>
    <property type="project" value="UniProtKB-KW"/>
</dbReference>
<evidence type="ECO:0000259" key="7">
    <source>
        <dbReference type="Pfam" id="PF12627"/>
    </source>
</evidence>